<comment type="subunit">
    <text evidence="7">Homodimer.</text>
</comment>
<dbReference type="NCBIfam" id="TIGR00173">
    <property type="entry name" value="menD"/>
    <property type="match status" value="1"/>
</dbReference>
<evidence type="ECO:0000256" key="7">
    <source>
        <dbReference type="HAMAP-Rule" id="MF_01659"/>
    </source>
</evidence>
<keyword evidence="3 7" id="KW-0479">Metal-binding</keyword>
<dbReference type="Gene3D" id="3.40.50.970">
    <property type="match status" value="2"/>
</dbReference>
<dbReference type="InterPro" id="IPR011766">
    <property type="entry name" value="TPP_enzyme_TPP-bd"/>
</dbReference>
<dbReference type="Pfam" id="PF02775">
    <property type="entry name" value="TPP_enzyme_C"/>
    <property type="match status" value="1"/>
</dbReference>
<dbReference type="PANTHER" id="PTHR42916:SF1">
    <property type="entry name" value="PROTEIN PHYLLO, CHLOROPLASTIC"/>
    <property type="match status" value="1"/>
</dbReference>
<comment type="cofactor">
    <cofactor evidence="7">
        <name>Mg(2+)</name>
        <dbReference type="ChEBI" id="CHEBI:18420"/>
    </cofactor>
    <cofactor evidence="7">
        <name>Mn(2+)</name>
        <dbReference type="ChEBI" id="CHEBI:29035"/>
    </cofactor>
</comment>
<organism evidence="11">
    <name type="scientific">Caldithrix abyssi</name>
    <dbReference type="NCBI Taxonomy" id="187145"/>
    <lineage>
        <taxon>Bacteria</taxon>
        <taxon>Pseudomonadati</taxon>
        <taxon>Calditrichota</taxon>
        <taxon>Calditrichia</taxon>
        <taxon>Calditrichales</taxon>
        <taxon>Calditrichaceae</taxon>
        <taxon>Caldithrix</taxon>
    </lineage>
</organism>
<keyword evidence="5 7" id="KW-0786">Thiamine pyrophosphate</keyword>
<dbReference type="GO" id="GO:0070204">
    <property type="term" value="F:2-succinyl-5-enolpyruvyl-6-hydroxy-3-cyclohexene-1-carboxylic-acid synthase activity"/>
    <property type="evidence" value="ECO:0007669"/>
    <property type="project" value="UniProtKB-UniRule"/>
</dbReference>
<dbReference type="GO" id="GO:0000287">
    <property type="term" value="F:magnesium ion binding"/>
    <property type="evidence" value="ECO:0007669"/>
    <property type="project" value="UniProtKB-UniRule"/>
</dbReference>
<reference evidence="11" key="1">
    <citation type="journal article" date="2020" name="mSystems">
        <title>Genome- and Community-Level Interaction Insights into Carbon Utilization and Element Cycling Functions of Hydrothermarchaeota in Hydrothermal Sediment.</title>
        <authorList>
            <person name="Zhou Z."/>
            <person name="Liu Y."/>
            <person name="Xu W."/>
            <person name="Pan J."/>
            <person name="Luo Z.H."/>
            <person name="Li M."/>
        </authorList>
    </citation>
    <scope>NUCLEOTIDE SEQUENCE [LARGE SCALE GENOMIC DNA]</scope>
    <source>
        <strain evidence="11">HyVt-577</strain>
    </source>
</reference>
<dbReference type="HAMAP" id="MF_01659">
    <property type="entry name" value="MenD"/>
    <property type="match status" value="1"/>
</dbReference>
<dbReference type="UniPathway" id="UPA00079"/>
<dbReference type="InterPro" id="IPR012001">
    <property type="entry name" value="Thiamin_PyroP_enz_TPP-bd_dom"/>
</dbReference>
<dbReference type="Proteomes" id="UP000885779">
    <property type="component" value="Unassembled WGS sequence"/>
</dbReference>
<dbReference type="UniPathway" id="UPA01057">
    <property type="reaction ID" value="UER00164"/>
</dbReference>
<evidence type="ECO:0000256" key="4">
    <source>
        <dbReference type="ARBA" id="ARBA00022842"/>
    </source>
</evidence>
<accession>A0A7V4U4N6</accession>
<dbReference type="InterPro" id="IPR029061">
    <property type="entry name" value="THDP-binding"/>
</dbReference>
<keyword evidence="4 7" id="KW-0460">Magnesium</keyword>
<comment type="pathway">
    <text evidence="7">Quinol/quinone metabolism; menaquinone biosynthesis.</text>
</comment>
<keyword evidence="6 7" id="KW-0464">Manganese</keyword>
<dbReference type="Pfam" id="PF02776">
    <property type="entry name" value="TPP_enzyme_N"/>
    <property type="match status" value="1"/>
</dbReference>
<dbReference type="GO" id="GO:0030145">
    <property type="term" value="F:manganese ion binding"/>
    <property type="evidence" value="ECO:0007669"/>
    <property type="project" value="UniProtKB-UniRule"/>
</dbReference>
<comment type="caution">
    <text evidence="11">The sequence shown here is derived from an EMBL/GenBank/DDBJ whole genome shotgun (WGS) entry which is preliminary data.</text>
</comment>
<proteinExistence type="inferred from homology"/>
<dbReference type="InterPro" id="IPR032264">
    <property type="entry name" value="MenD_middle"/>
</dbReference>
<evidence type="ECO:0000256" key="6">
    <source>
        <dbReference type="ARBA" id="ARBA00023211"/>
    </source>
</evidence>
<dbReference type="EMBL" id="DRQG01000153">
    <property type="protein sequence ID" value="HGY57327.1"/>
    <property type="molecule type" value="Genomic_DNA"/>
</dbReference>
<dbReference type="CDD" id="cd07037">
    <property type="entry name" value="TPP_PYR_MenD"/>
    <property type="match status" value="1"/>
</dbReference>
<comment type="cofactor">
    <cofactor evidence="7">
        <name>thiamine diphosphate</name>
        <dbReference type="ChEBI" id="CHEBI:58937"/>
    </cofactor>
    <text evidence="7">Binds 1 thiamine pyrophosphate per subunit.</text>
</comment>
<evidence type="ECO:0000259" key="10">
    <source>
        <dbReference type="Pfam" id="PF16582"/>
    </source>
</evidence>
<evidence type="ECO:0000256" key="2">
    <source>
        <dbReference type="ARBA" id="ARBA00022679"/>
    </source>
</evidence>
<evidence type="ECO:0000259" key="9">
    <source>
        <dbReference type="Pfam" id="PF02776"/>
    </source>
</evidence>
<evidence type="ECO:0000256" key="5">
    <source>
        <dbReference type="ARBA" id="ARBA00023052"/>
    </source>
</evidence>
<dbReference type="Gene3D" id="3.40.50.1220">
    <property type="entry name" value="TPP-binding domain"/>
    <property type="match status" value="1"/>
</dbReference>
<comment type="pathway">
    <text evidence="7">Quinol/quinone metabolism; 1,4-dihydroxy-2-naphthoate biosynthesis; 1,4-dihydroxy-2-naphthoate from chorismate: step 2/7.</text>
</comment>
<dbReference type="SUPFAM" id="SSF52518">
    <property type="entry name" value="Thiamin diphosphate-binding fold (THDP-binding)"/>
    <property type="match status" value="2"/>
</dbReference>
<evidence type="ECO:0000313" key="11">
    <source>
        <dbReference type="EMBL" id="HGY57327.1"/>
    </source>
</evidence>
<feature type="domain" description="Thiamine pyrophosphate enzyme TPP-binding" evidence="8">
    <location>
        <begin position="431"/>
        <end position="554"/>
    </location>
</feature>
<comment type="function">
    <text evidence="7">Catalyzes the thiamine diphosphate-dependent decarboxylation of 2-oxoglutarate and the subsequent addition of the resulting succinic semialdehyde-thiamine pyrophosphate anion to isochorismate to yield 2-succinyl-5-enolpyruvyl-6-hydroxy-3-cyclohexene-1-carboxylate (SEPHCHC).</text>
</comment>
<comment type="catalytic activity">
    <reaction evidence="7">
        <text>isochorismate + 2-oxoglutarate + H(+) = 5-enolpyruvoyl-6-hydroxy-2-succinyl-cyclohex-3-ene-1-carboxylate + CO2</text>
        <dbReference type="Rhea" id="RHEA:25593"/>
        <dbReference type="ChEBI" id="CHEBI:15378"/>
        <dbReference type="ChEBI" id="CHEBI:16526"/>
        <dbReference type="ChEBI" id="CHEBI:16810"/>
        <dbReference type="ChEBI" id="CHEBI:29780"/>
        <dbReference type="ChEBI" id="CHEBI:58818"/>
        <dbReference type="EC" id="2.2.1.9"/>
    </reaction>
</comment>
<dbReference type="InterPro" id="IPR029035">
    <property type="entry name" value="DHS-like_NAD/FAD-binding_dom"/>
</dbReference>
<keyword evidence="1 7" id="KW-0474">Menaquinone biosynthesis</keyword>
<dbReference type="GO" id="GO:0009234">
    <property type="term" value="P:menaquinone biosynthetic process"/>
    <property type="evidence" value="ECO:0007669"/>
    <property type="project" value="UniProtKB-UniRule"/>
</dbReference>
<protein>
    <recommendedName>
        <fullName evidence="7">2-succinyl-5-enolpyruvyl-6-hydroxy-3-cyclohexene-1-carboxylate synthase</fullName>
        <shortName evidence="7">SEPHCHC synthase</shortName>
        <ecNumber evidence="7">2.2.1.9</ecNumber>
    </recommendedName>
    <alternativeName>
        <fullName evidence="7">Menaquinone biosynthesis protein MenD</fullName>
    </alternativeName>
</protein>
<name>A0A7V4U4N6_CALAY</name>
<dbReference type="InterPro" id="IPR004433">
    <property type="entry name" value="MenaQ_synth_MenD"/>
</dbReference>
<dbReference type="SUPFAM" id="SSF52467">
    <property type="entry name" value="DHS-like NAD/FAD-binding domain"/>
    <property type="match status" value="1"/>
</dbReference>
<evidence type="ECO:0000256" key="1">
    <source>
        <dbReference type="ARBA" id="ARBA00022428"/>
    </source>
</evidence>
<dbReference type="GO" id="GO:0030976">
    <property type="term" value="F:thiamine pyrophosphate binding"/>
    <property type="evidence" value="ECO:0007669"/>
    <property type="project" value="UniProtKB-UniRule"/>
</dbReference>
<evidence type="ECO:0000256" key="3">
    <source>
        <dbReference type="ARBA" id="ARBA00022723"/>
    </source>
</evidence>
<dbReference type="PANTHER" id="PTHR42916">
    <property type="entry name" value="2-SUCCINYL-5-ENOLPYRUVYL-6-HYDROXY-3-CYCLOHEXENE-1-CARBOXYLATE SYNTHASE"/>
    <property type="match status" value="1"/>
</dbReference>
<gene>
    <name evidence="7 11" type="primary">menD</name>
    <name evidence="11" type="ORF">ENK44_16585</name>
</gene>
<dbReference type="Pfam" id="PF16582">
    <property type="entry name" value="TPP_enzyme_M_2"/>
    <property type="match status" value="1"/>
</dbReference>
<dbReference type="AlphaFoldDB" id="A0A7V4U4N6"/>
<keyword evidence="2 7" id="KW-0808">Transferase</keyword>
<sequence length="576" mass="64395">MTSADANWNHFWSRLIISELVRQGVRYFCISPGSRSTPLTVAAAQHPQARSAIFYDERAAAFHALGYARACGKPAALICTSGTAAANYYPAVIEAAQENIPLVILSADRPPELRDSGANQTIDQVKLFGAYVRWFFDLPAPDGQMDPAFVLRTVDRLLAHSDSGPVHLNCMFREPLAPEDIRLPEGYNQSIQRWEESARPWTRYEKGRTILNEETLNAVIRRINQAENGLVLLGRLNPNQDNEAVVQFCERLGWPVFADITSGWRLSKDLPHAIPYYDWLLSAEQPHFDTVVHLGGRYVSKRLMQLLEKNKPQLYYHIDDTGQTIDPVSVVTARLLVAPDQFCRQALPLMADRKPAQATLHLKNRSEKVGRILDETLHETDALNQPLLSRIVSELLPADGALFLASSLPVREMNWFGSAGKNWLPVAANRGASGIDGTVASAAGFAAGLEQTVTLLIGDLALLHDLNSLLILKNNEQPVIVIVENNHGGGIFHFLPIVEYDAVFESFFATPHQLNFEHAAKMFDLPYFTARTPAELRDVYQQTLKTRRSALIEVTTDRSENAKLHKTILQRIKERL</sequence>
<dbReference type="CDD" id="cd02009">
    <property type="entry name" value="TPP_SHCHC_synthase"/>
    <property type="match status" value="1"/>
</dbReference>
<feature type="domain" description="Menaquinone biosynthesis protein MenD middle" evidence="10">
    <location>
        <begin position="187"/>
        <end position="404"/>
    </location>
</feature>
<dbReference type="EC" id="2.2.1.9" evidence="7"/>
<comment type="similarity">
    <text evidence="7">Belongs to the TPP enzyme family. MenD subfamily.</text>
</comment>
<feature type="domain" description="Thiamine pyrophosphate enzyme N-terminal TPP-binding" evidence="9">
    <location>
        <begin position="14"/>
        <end position="126"/>
    </location>
</feature>
<dbReference type="PIRSF" id="PIRSF004983">
    <property type="entry name" value="MenD"/>
    <property type="match status" value="1"/>
</dbReference>
<evidence type="ECO:0000259" key="8">
    <source>
        <dbReference type="Pfam" id="PF02775"/>
    </source>
</evidence>